<evidence type="ECO:0000256" key="5">
    <source>
        <dbReference type="SAM" id="Coils"/>
    </source>
</evidence>
<feature type="region of interest" description="Disordered" evidence="6">
    <location>
        <begin position="1047"/>
        <end position="1067"/>
    </location>
</feature>
<accession>A0A8B9YFI8</accession>
<dbReference type="Gene3D" id="1.10.287.1490">
    <property type="match status" value="1"/>
</dbReference>
<dbReference type="PANTHER" id="PTHR20544:SF1">
    <property type="entry name" value="CENTROSOMAL PROTEIN 135KDA"/>
    <property type="match status" value="1"/>
</dbReference>
<name>A0A8B9YFI8_BOSMU</name>
<organism evidence="7 8">
    <name type="scientific">Bos mutus grunniens</name>
    <name type="common">Wild yak</name>
    <name type="synonym">Bos grunniens</name>
    <dbReference type="NCBI Taxonomy" id="30521"/>
    <lineage>
        <taxon>Eukaryota</taxon>
        <taxon>Metazoa</taxon>
        <taxon>Chordata</taxon>
        <taxon>Craniata</taxon>
        <taxon>Vertebrata</taxon>
        <taxon>Euteleostomi</taxon>
        <taxon>Mammalia</taxon>
        <taxon>Eutheria</taxon>
        <taxon>Laurasiatheria</taxon>
        <taxon>Artiodactyla</taxon>
        <taxon>Ruminantia</taxon>
        <taxon>Pecora</taxon>
        <taxon>Bovidae</taxon>
        <taxon>Bovinae</taxon>
        <taxon>Bos</taxon>
    </lineage>
</organism>
<feature type="coiled-coil region" evidence="5">
    <location>
        <begin position="206"/>
        <end position="247"/>
    </location>
</feature>
<comment type="similarity">
    <text evidence="4">Belongs to the CEP135/TSGA10 family.</text>
</comment>
<proteinExistence type="inferred from homology"/>
<protein>
    <submittedName>
        <fullName evidence="7">Centrosomal protein 135</fullName>
    </submittedName>
</protein>
<evidence type="ECO:0000256" key="1">
    <source>
        <dbReference type="ARBA" id="ARBA00004114"/>
    </source>
</evidence>
<dbReference type="SUPFAM" id="SSF57997">
    <property type="entry name" value="Tropomyosin"/>
    <property type="match status" value="1"/>
</dbReference>
<evidence type="ECO:0000313" key="8">
    <source>
        <dbReference type="Proteomes" id="UP000694520"/>
    </source>
</evidence>
<reference evidence="7" key="1">
    <citation type="submission" date="2019-05" db="EMBL/GenBank/DDBJ databases">
        <authorList>
            <person name="Zhang S."/>
            <person name="Liu J."/>
        </authorList>
    </citation>
    <scope>NUCLEOTIDE SEQUENCE [LARGE SCALE GENOMIC DNA]</scope>
</reference>
<feature type="coiled-coil region" evidence="5">
    <location>
        <begin position="594"/>
        <end position="950"/>
    </location>
</feature>
<sequence>MTTAAERKYLNIRKRLDQLGYRQTLTVDCIPLVEKLFSDLVHTTESLRKSKLSAVKAEKESANFDFVLEPYKLENARLSKENNELYLELMKLREQSGQHIKELKTTLKKCARETADLKFLNNQYVHKLKLMEKESKAKNEKIQQLQEKNLQAVVQTPGGKKRNIAFRRQRMQIDEPVPPSEISSYPVPQPDDPYIADLLHVADNRIQELQQEVCQLQEKLAMMESELRDYNKQIELREREIERLSIALDGGRSSDILSLETRNKANEKLIAHLNIQKEIKKKLSEMRNLEETMGKLQLELSLCHKEKERLSDELLIKSDLETVVHQLEQEKQRLNKKIESFAVTERELTVEIERMRLEHGIKRRDKSPSRLDTFLKGIEDERDFYKKELEKLQHIIQRRSCSRSHSTCEKTPVFKTLEKGDYDSDIHLITRERDELQRMLERFEKHMVDIQSNVKLLTAERDKLSVLYNEAQEELSALKQDSTQTTVSHNTISLIEKEKELALSDLRRIMAEKEALKDKLKHLQEMSVFGKSELEKTIEHLTCVNHQLENEKCELKSKIFIMKETMESLEKKAKFQAQKLSHVAGDSSHQKTEMNSLRLVNEQLQRSLEDYQHRLNMKRSELESAQAQVKILEEKIGKLHLRMTSQNEEAHVMKKTIGVIDKEKDILQETVDEKTEKIANLHENLASKEKTITQMKITVSEYESSLNHLKETLINRDREISSLRRQLDAAHKELDEVGRSKEMSFKENRRLQDDLATMARENQQISLELEAAVQEKEEMKSRVHNYITEVSRWESLMAAKEKENQDLLDRFQMLHNRAEDWEVKAHQAEGESSSVRLELLSIDTERRHLRERVELLEKEIQEHMNAHHAYESQISSMAKAISRLEEELRHQEDEKAAVLNDLSSLRELCIKLDSGKDIMTQQLNSKNLEFERVTMELENIKSESELLKKQLLSERHTIKNLESLLATNRDKEFHSHLTSHEKDTEIQILKEKLTLSESKLNSQSRENTMLRAKMAQLQTDLDVLKRQISTERYERERAIQEMRRHGLRTPPLSSTMRSPLHSPEHIN</sequence>
<dbReference type="GO" id="GO:0005814">
    <property type="term" value="C:centriole"/>
    <property type="evidence" value="ECO:0007669"/>
    <property type="project" value="UniProtKB-SubCell"/>
</dbReference>
<feature type="coiled-coil region" evidence="5">
    <location>
        <begin position="426"/>
        <end position="551"/>
    </location>
</feature>
<evidence type="ECO:0000256" key="2">
    <source>
        <dbReference type="ARBA" id="ARBA00022490"/>
    </source>
</evidence>
<reference evidence="7" key="2">
    <citation type="submission" date="2025-08" db="UniProtKB">
        <authorList>
            <consortium name="Ensembl"/>
        </authorList>
    </citation>
    <scope>IDENTIFICATION</scope>
</reference>
<gene>
    <name evidence="7" type="primary">CEP135</name>
</gene>
<evidence type="ECO:0000256" key="4">
    <source>
        <dbReference type="ARBA" id="ARBA00038123"/>
    </source>
</evidence>
<evidence type="ECO:0000313" key="7">
    <source>
        <dbReference type="Ensembl" id="ENSBGRP00000036670.1"/>
    </source>
</evidence>
<feature type="coiled-coil region" evidence="5">
    <location>
        <begin position="986"/>
        <end position="1041"/>
    </location>
</feature>
<comment type="subcellular location">
    <subcellularLocation>
        <location evidence="1">Cytoplasm</location>
        <location evidence="1">Cytoskeleton</location>
        <location evidence="1">Microtubule organizing center</location>
        <location evidence="1">Centrosome</location>
        <location evidence="1">Centriole</location>
    </subcellularLocation>
</comment>
<dbReference type="GeneTree" id="ENSGT00940000159453"/>
<dbReference type="InterPro" id="IPR051877">
    <property type="entry name" value="Centriole_BasalBody_StrucProt"/>
</dbReference>
<reference evidence="7" key="3">
    <citation type="submission" date="2025-09" db="UniProtKB">
        <authorList>
            <consortium name="Ensembl"/>
        </authorList>
    </citation>
    <scope>IDENTIFICATION</scope>
</reference>
<keyword evidence="5" id="KW-0175">Coiled coil</keyword>
<dbReference type="AlphaFoldDB" id="A0A8B9YFI8"/>
<evidence type="ECO:0000256" key="6">
    <source>
        <dbReference type="SAM" id="MobiDB-lite"/>
    </source>
</evidence>
<dbReference type="CDD" id="cd22292">
    <property type="entry name" value="cc_Cep135_MBD"/>
    <property type="match status" value="1"/>
</dbReference>
<feature type="coiled-coil region" evidence="5">
    <location>
        <begin position="272"/>
        <end position="347"/>
    </location>
</feature>
<dbReference type="PANTHER" id="PTHR20544">
    <property type="entry name" value="CENTROSOMAL PROTEIN CEP135"/>
    <property type="match status" value="1"/>
</dbReference>
<dbReference type="Proteomes" id="UP000694520">
    <property type="component" value="Chromosome 6"/>
</dbReference>
<keyword evidence="3" id="KW-0206">Cytoskeleton</keyword>
<keyword evidence="8" id="KW-1185">Reference proteome</keyword>
<evidence type="ECO:0000256" key="3">
    <source>
        <dbReference type="ARBA" id="ARBA00023212"/>
    </source>
</evidence>
<keyword evidence="2" id="KW-0963">Cytoplasm</keyword>
<dbReference type="Ensembl" id="ENSBGRT00000042420.1">
    <property type="protein sequence ID" value="ENSBGRP00000036670.1"/>
    <property type="gene ID" value="ENSBGRG00000022568.1"/>
</dbReference>